<dbReference type="AlphaFoldDB" id="A0A427ABT3"/>
<evidence type="ECO:0000313" key="3">
    <source>
        <dbReference type="EMBL" id="RRT73708.1"/>
    </source>
</evidence>
<evidence type="ECO:0000256" key="1">
    <source>
        <dbReference type="SAM" id="MobiDB-lite"/>
    </source>
</evidence>
<sequence>MTNPLPTVGSMLLLHLPPLLFCRALCRCHHCCHATASLSPATTLVVPCRSTLPLLTSPLPPLPTVVAASSHPSSLLPSSSAFSLSPAPSPTSAGAAPPPLPPSSPSSQSLHSLIASSAVITLVVCGSILGTASPATPPATPLLPTSALPSPATLRTHLWLWLHCRSPHAGDTRLPPQGYPRLHGRLLHPFRMPTSWRCWIQPLCSLPSVTDGAQVFFLTPLLRASLPRSLIYCDQQCKRRRAPLPLVPAVASLVTTATHVAVGCALA</sequence>
<feature type="compositionally biased region" description="Low complexity" evidence="1">
    <location>
        <begin position="86"/>
        <end position="95"/>
    </location>
</feature>
<feature type="chain" id="PRO_5019288430" evidence="2">
    <location>
        <begin position="23"/>
        <end position="267"/>
    </location>
</feature>
<dbReference type="EMBL" id="AMZH03003013">
    <property type="protein sequence ID" value="RRT73708.1"/>
    <property type="molecule type" value="Genomic_DNA"/>
</dbReference>
<proteinExistence type="predicted"/>
<feature type="signal peptide" evidence="2">
    <location>
        <begin position="1"/>
        <end position="22"/>
    </location>
</feature>
<protein>
    <submittedName>
        <fullName evidence="3">Uncharacterized protein</fullName>
    </submittedName>
</protein>
<dbReference type="Proteomes" id="UP000287651">
    <property type="component" value="Unassembled WGS sequence"/>
</dbReference>
<reference evidence="3 4" key="1">
    <citation type="journal article" date="2014" name="Agronomy (Basel)">
        <title>A Draft Genome Sequence for Ensete ventricosum, the Drought-Tolerant Tree Against Hunger.</title>
        <authorList>
            <person name="Harrison J."/>
            <person name="Moore K.A."/>
            <person name="Paszkiewicz K."/>
            <person name="Jones T."/>
            <person name="Grant M."/>
            <person name="Ambacheew D."/>
            <person name="Muzemil S."/>
            <person name="Studholme D.J."/>
        </authorList>
    </citation>
    <scope>NUCLEOTIDE SEQUENCE [LARGE SCALE GENOMIC DNA]</scope>
</reference>
<keyword evidence="2" id="KW-0732">Signal</keyword>
<name>A0A427ABT3_ENSVE</name>
<accession>A0A427ABT3</accession>
<organism evidence="3 4">
    <name type="scientific">Ensete ventricosum</name>
    <name type="common">Abyssinian banana</name>
    <name type="synonym">Musa ensete</name>
    <dbReference type="NCBI Taxonomy" id="4639"/>
    <lineage>
        <taxon>Eukaryota</taxon>
        <taxon>Viridiplantae</taxon>
        <taxon>Streptophyta</taxon>
        <taxon>Embryophyta</taxon>
        <taxon>Tracheophyta</taxon>
        <taxon>Spermatophyta</taxon>
        <taxon>Magnoliopsida</taxon>
        <taxon>Liliopsida</taxon>
        <taxon>Zingiberales</taxon>
        <taxon>Musaceae</taxon>
        <taxon>Ensete</taxon>
    </lineage>
</organism>
<gene>
    <name evidence="3" type="ORF">B296_00027849</name>
</gene>
<evidence type="ECO:0000256" key="2">
    <source>
        <dbReference type="SAM" id="SignalP"/>
    </source>
</evidence>
<comment type="caution">
    <text evidence="3">The sequence shown here is derived from an EMBL/GenBank/DDBJ whole genome shotgun (WGS) entry which is preliminary data.</text>
</comment>
<evidence type="ECO:0000313" key="4">
    <source>
        <dbReference type="Proteomes" id="UP000287651"/>
    </source>
</evidence>
<feature type="region of interest" description="Disordered" evidence="1">
    <location>
        <begin position="86"/>
        <end position="108"/>
    </location>
</feature>